<dbReference type="GO" id="GO:0004467">
    <property type="term" value="F:long-chain fatty acid-CoA ligase activity"/>
    <property type="evidence" value="ECO:0007669"/>
    <property type="project" value="TreeGrafter"/>
</dbReference>
<evidence type="ECO:0000256" key="2">
    <source>
        <dbReference type="ARBA" id="ARBA00022598"/>
    </source>
</evidence>
<feature type="domain" description="AMP-dependent synthetase/ligase" evidence="6">
    <location>
        <begin position="19"/>
        <end position="367"/>
    </location>
</feature>
<dbReference type="FunFam" id="3.40.50.12780:FF:000042">
    <property type="entry name" value="Possible fatty-acid-CoA ligase fadD1"/>
    <property type="match status" value="1"/>
</dbReference>
<keyword evidence="2" id="KW-0436">Ligase</keyword>
<evidence type="ECO:0000256" key="5">
    <source>
        <dbReference type="SAM" id="MobiDB-lite"/>
    </source>
</evidence>
<evidence type="ECO:0000313" key="9">
    <source>
        <dbReference type="EMBL" id="ORX06257.1"/>
    </source>
</evidence>
<dbReference type="OrthoDB" id="9803968at2"/>
<reference evidence="8" key="2">
    <citation type="submission" date="2014-04" db="EMBL/GenBank/DDBJ databases">
        <authorList>
            <person name="Xu Y.W."/>
            <person name="Yang Q."/>
        </authorList>
    </citation>
    <scope>NUCLEOTIDE SEQUENCE</scope>
    <source>
        <strain evidence="8">DSM 44626</strain>
    </source>
</reference>
<dbReference type="PANTHER" id="PTHR43107">
    <property type="entry name" value="LONG-CHAIN FATTY ACID TRANSPORT PROTEIN"/>
    <property type="match status" value="1"/>
</dbReference>
<dbReference type="PROSITE" id="PS00455">
    <property type="entry name" value="AMP_BINDING"/>
    <property type="match status" value="1"/>
</dbReference>
<dbReference type="Pfam" id="PF00501">
    <property type="entry name" value="AMP-binding"/>
    <property type="match status" value="1"/>
</dbReference>
<organism evidence="8">
    <name type="scientific">Mycobacterium triplex</name>
    <dbReference type="NCBI Taxonomy" id="47839"/>
    <lineage>
        <taxon>Bacteria</taxon>
        <taxon>Bacillati</taxon>
        <taxon>Actinomycetota</taxon>
        <taxon>Actinomycetes</taxon>
        <taxon>Mycobacteriales</taxon>
        <taxon>Mycobacteriaceae</taxon>
        <taxon>Mycobacterium</taxon>
        <taxon>Mycobacterium simiae complex</taxon>
    </lineage>
</organism>
<keyword evidence="4" id="KW-0067">ATP-binding</keyword>
<feature type="domain" description="AMP-binding enzyme C-terminal" evidence="7">
    <location>
        <begin position="418"/>
        <end position="494"/>
    </location>
</feature>
<dbReference type="GO" id="GO:0044539">
    <property type="term" value="P:long-chain fatty acid import into cell"/>
    <property type="evidence" value="ECO:0007669"/>
    <property type="project" value="TreeGrafter"/>
</dbReference>
<dbReference type="GO" id="GO:0005524">
    <property type="term" value="F:ATP binding"/>
    <property type="evidence" value="ECO:0007669"/>
    <property type="project" value="UniProtKB-KW"/>
</dbReference>
<evidence type="ECO:0000256" key="4">
    <source>
        <dbReference type="ARBA" id="ARBA00022840"/>
    </source>
</evidence>
<dbReference type="NCBIfam" id="NF009927">
    <property type="entry name" value="PRK13388.1"/>
    <property type="match status" value="1"/>
</dbReference>
<dbReference type="InterPro" id="IPR042099">
    <property type="entry name" value="ANL_N_sf"/>
</dbReference>
<dbReference type="InterPro" id="IPR020845">
    <property type="entry name" value="AMP-binding_CS"/>
</dbReference>
<reference evidence="9 10" key="3">
    <citation type="submission" date="2016-01" db="EMBL/GenBank/DDBJ databases">
        <title>The new phylogeny of the genus Mycobacterium.</title>
        <authorList>
            <person name="Tarcisio F."/>
            <person name="Conor M."/>
            <person name="Antonella G."/>
            <person name="Elisabetta G."/>
            <person name="Giulia F.S."/>
            <person name="Sara T."/>
            <person name="Anna F."/>
            <person name="Clotilde B."/>
            <person name="Roberto B."/>
            <person name="Veronica D.S."/>
            <person name="Fabio R."/>
            <person name="Monica P."/>
            <person name="Olivier J."/>
            <person name="Enrico T."/>
            <person name="Nicola S."/>
        </authorList>
    </citation>
    <scope>NUCLEOTIDE SEQUENCE [LARGE SCALE GENOMIC DNA]</scope>
    <source>
        <strain evidence="9 10">DSM 44626</strain>
    </source>
</reference>
<keyword evidence="10" id="KW-1185">Reference proteome</keyword>
<dbReference type="Gene3D" id="3.30.300.30">
    <property type="match status" value="1"/>
</dbReference>
<dbReference type="InterPro" id="IPR025110">
    <property type="entry name" value="AMP-bd_C"/>
</dbReference>
<dbReference type="STRING" id="47839.BN973_00602"/>
<dbReference type="Pfam" id="PF13193">
    <property type="entry name" value="AMP-binding_C"/>
    <property type="match status" value="1"/>
</dbReference>
<evidence type="ECO:0000256" key="3">
    <source>
        <dbReference type="ARBA" id="ARBA00022741"/>
    </source>
</evidence>
<evidence type="ECO:0000256" key="1">
    <source>
        <dbReference type="ARBA" id="ARBA00006432"/>
    </source>
</evidence>
<proteinExistence type="inferred from homology"/>
<sequence>MADDTMQAFLRRRLSDPNVAVKHHDLQWSWSEHLKQATARAAALIDAADPRHPLHVGTLLGNTPEMLNQMAAAGLGGYVLCGLSNTRRGEALAADIRRADCQFVVTDAEHRPLLDGLDLRGAQILDTSTPHWAEFIGAAGELVPHREVSATDAFMMIFTSGTSGNPKAVQVSHLMAMFAGTNLVQRFALTEQDTCYVSMPLFHSNAVVAGWAPAVCCGAAIVPAKFSASNFLDDVRRHGATYMNYVGKPLAYILATPERDDDADNPLRVAFGNEANDKDIEEFGRRFGVRVEDGFGSTENAVIVIREEGTPKGSIGKGIDGIAIYHSDTVSECAVARFDATGALANADEAVGELVNTKGSGFFTGYYNDPAANAERMRHGMYWSGDLAYRDADGWIYLAGRTADWMRVDGENMAAAPIERILLRHNAINRVAVYAVPDGRVGDQVMAAVVLNDGQTLDPEEFEAFLDAQPDLSPKARPRYVRIAAELPSTATHKVLKRELIRQATAIGDGEILWEREPRGTAYRNAASSSVPDGGSVPSPVAPA</sequence>
<dbReference type="EMBL" id="HG964446">
    <property type="protein sequence ID" value="CDO86260.1"/>
    <property type="molecule type" value="Genomic_DNA"/>
</dbReference>
<dbReference type="HOGENOM" id="CLU_000022_59_10_11"/>
<dbReference type="Gene3D" id="3.40.50.12780">
    <property type="entry name" value="N-terminal domain of ligase-like"/>
    <property type="match status" value="1"/>
</dbReference>
<dbReference type="AlphaFoldDB" id="A0A024JR11"/>
<dbReference type="SUPFAM" id="SSF56801">
    <property type="entry name" value="Acetyl-CoA synthetase-like"/>
    <property type="match status" value="1"/>
</dbReference>
<name>A0A024JR11_9MYCO</name>
<dbReference type="GO" id="GO:0005886">
    <property type="term" value="C:plasma membrane"/>
    <property type="evidence" value="ECO:0007669"/>
    <property type="project" value="TreeGrafter"/>
</dbReference>
<keyword evidence="3" id="KW-0547">Nucleotide-binding</keyword>
<dbReference type="eggNOG" id="COG0318">
    <property type="taxonomic scope" value="Bacteria"/>
</dbReference>
<dbReference type="EMBL" id="LQPY01000011">
    <property type="protein sequence ID" value="ORX06257.1"/>
    <property type="molecule type" value="Genomic_DNA"/>
</dbReference>
<dbReference type="InterPro" id="IPR045851">
    <property type="entry name" value="AMP-bd_C_sf"/>
</dbReference>
<evidence type="ECO:0000313" key="8">
    <source>
        <dbReference type="EMBL" id="CDO86260.1"/>
    </source>
</evidence>
<dbReference type="Proteomes" id="UP000028880">
    <property type="component" value="Unassembled WGS sequence"/>
</dbReference>
<accession>A0A024JR11</accession>
<evidence type="ECO:0000259" key="7">
    <source>
        <dbReference type="Pfam" id="PF13193"/>
    </source>
</evidence>
<dbReference type="PANTHER" id="PTHR43107:SF15">
    <property type="entry name" value="FATTY ACID TRANSPORT PROTEIN 3, ISOFORM A"/>
    <property type="match status" value="1"/>
</dbReference>
<comment type="similarity">
    <text evidence="1">Belongs to the ATP-dependent AMP-binding enzyme family.</text>
</comment>
<evidence type="ECO:0000259" key="6">
    <source>
        <dbReference type="Pfam" id="PF00501"/>
    </source>
</evidence>
<protein>
    <submittedName>
        <fullName evidence="8">Acyl-CoA synthetase</fullName>
    </submittedName>
</protein>
<evidence type="ECO:0000313" key="10">
    <source>
        <dbReference type="Proteomes" id="UP000193710"/>
    </source>
</evidence>
<dbReference type="GO" id="GO:0005324">
    <property type="term" value="F:long-chain fatty acid transmembrane transporter activity"/>
    <property type="evidence" value="ECO:0007669"/>
    <property type="project" value="TreeGrafter"/>
</dbReference>
<feature type="region of interest" description="Disordered" evidence="5">
    <location>
        <begin position="524"/>
        <end position="544"/>
    </location>
</feature>
<dbReference type="RefSeq" id="WP_036465777.1">
    <property type="nucleotide sequence ID" value="NZ_HG964446.1"/>
</dbReference>
<dbReference type="InterPro" id="IPR000873">
    <property type="entry name" value="AMP-dep_synth/lig_dom"/>
</dbReference>
<reference evidence="8" key="1">
    <citation type="journal article" date="2014" name="Genome Announc.">
        <title>Draft Genome Sequence of Mycobacterium triplex DSM 44626.</title>
        <authorList>
            <person name="Sassi M."/>
            <person name="Croce O."/>
            <person name="Robert C."/>
            <person name="Raoult D."/>
            <person name="Drancourt M."/>
        </authorList>
    </citation>
    <scope>NUCLEOTIDE SEQUENCE [LARGE SCALE GENOMIC DNA]</scope>
    <source>
        <strain evidence="8">DSM 44626</strain>
    </source>
</reference>
<dbReference type="Proteomes" id="UP000193710">
    <property type="component" value="Unassembled WGS sequence"/>
</dbReference>
<gene>
    <name evidence="9" type="ORF">AWC29_08325</name>
    <name evidence="8" type="ORF">BN973_00602</name>
</gene>
<feature type="compositionally biased region" description="Low complexity" evidence="5">
    <location>
        <begin position="526"/>
        <end position="544"/>
    </location>
</feature>